<feature type="transmembrane region" description="Helical" evidence="1">
    <location>
        <begin position="81"/>
        <end position="106"/>
    </location>
</feature>
<evidence type="ECO:0000313" key="3">
    <source>
        <dbReference type="WBParaSite" id="BXY_1223600.1"/>
    </source>
</evidence>
<evidence type="ECO:0000313" key="2">
    <source>
        <dbReference type="Proteomes" id="UP000095284"/>
    </source>
</evidence>
<dbReference type="Pfam" id="PF10318">
    <property type="entry name" value="7TM_GPCR_Srh"/>
    <property type="match status" value="1"/>
</dbReference>
<feature type="transmembrane region" description="Helical" evidence="1">
    <location>
        <begin position="39"/>
        <end position="61"/>
    </location>
</feature>
<organism evidence="2 3">
    <name type="scientific">Bursaphelenchus xylophilus</name>
    <name type="common">Pinewood nematode worm</name>
    <name type="synonym">Aphelenchoides xylophilus</name>
    <dbReference type="NCBI Taxonomy" id="6326"/>
    <lineage>
        <taxon>Eukaryota</taxon>
        <taxon>Metazoa</taxon>
        <taxon>Ecdysozoa</taxon>
        <taxon>Nematoda</taxon>
        <taxon>Chromadorea</taxon>
        <taxon>Rhabditida</taxon>
        <taxon>Tylenchina</taxon>
        <taxon>Tylenchomorpha</taxon>
        <taxon>Aphelenchoidea</taxon>
        <taxon>Aphelenchoididae</taxon>
        <taxon>Bursaphelenchus</taxon>
    </lineage>
</organism>
<dbReference type="WBParaSite" id="BXY_1223600.1">
    <property type="protein sequence ID" value="BXY_1223600.1"/>
    <property type="gene ID" value="BXY_1223600"/>
</dbReference>
<proteinExistence type="predicted"/>
<evidence type="ECO:0000256" key="1">
    <source>
        <dbReference type="SAM" id="Phobius"/>
    </source>
</evidence>
<keyword evidence="1" id="KW-0472">Membrane</keyword>
<dbReference type="Proteomes" id="UP000095284">
    <property type="component" value="Unplaced"/>
</dbReference>
<reference evidence="3" key="1">
    <citation type="submission" date="2016-11" db="UniProtKB">
        <authorList>
            <consortium name="WormBaseParasite"/>
        </authorList>
    </citation>
    <scope>IDENTIFICATION</scope>
</reference>
<protein>
    <submittedName>
        <fullName evidence="3">DctM domain-containing protein</fullName>
    </submittedName>
</protein>
<name>A0A1I7SGS1_BURXY</name>
<sequence length="155" mass="17352">MWSWLVDFIVSVLHMPQLLLPVIGLCVGGVFADSHSMAIMLILMISFVIAMCGTGLSVITAFSYRLVVVKTGKDMTKYPSILIAILLAHILVPAAICAPMIYAVLYDVHAVEEEIRRVILNFEEVYDIFQQHLGVYMYMEGRTCSFLSINLTPYS</sequence>
<keyword evidence="1" id="KW-0812">Transmembrane</keyword>
<keyword evidence="1" id="KW-1133">Transmembrane helix</keyword>
<feature type="transmembrane region" description="Helical" evidence="1">
    <location>
        <begin position="12"/>
        <end position="32"/>
    </location>
</feature>
<dbReference type="AlphaFoldDB" id="A0A1I7SGS1"/>
<dbReference type="InterPro" id="IPR019422">
    <property type="entry name" value="7TM_GPCR_serpentine_rcpt_Srh"/>
</dbReference>
<accession>A0A1I7SGS1</accession>